<keyword evidence="2" id="KW-1185">Reference proteome</keyword>
<dbReference type="Proteomes" id="UP000198769">
    <property type="component" value="Unassembled WGS sequence"/>
</dbReference>
<evidence type="ECO:0000313" key="2">
    <source>
        <dbReference type="Proteomes" id="UP000198769"/>
    </source>
</evidence>
<sequence>MKNLTLESIASKARGMLSREELKQVMGSGLDFGTGSGETAICTYRFKDGHSETGVVTNPLGSGYSSAGAYAKAFCDNDQDCTSVSCQ</sequence>
<reference evidence="2" key="1">
    <citation type="submission" date="2016-10" db="EMBL/GenBank/DDBJ databases">
        <authorList>
            <person name="Varghese N."/>
            <person name="Submissions S."/>
        </authorList>
    </citation>
    <scope>NUCLEOTIDE SEQUENCE [LARGE SCALE GENOMIC DNA]</scope>
    <source>
        <strain evidence="2">DSM 25575</strain>
    </source>
</reference>
<proteinExistence type="predicted"/>
<name>A0A1I5BUH1_CHROL</name>
<accession>A0A1I5BUH1</accession>
<organism evidence="1 2">
    <name type="scientific">Chryseobacterium oleae</name>
    <dbReference type="NCBI Taxonomy" id="491207"/>
    <lineage>
        <taxon>Bacteria</taxon>
        <taxon>Pseudomonadati</taxon>
        <taxon>Bacteroidota</taxon>
        <taxon>Flavobacteriia</taxon>
        <taxon>Flavobacteriales</taxon>
        <taxon>Weeksellaceae</taxon>
        <taxon>Chryseobacterium group</taxon>
        <taxon>Chryseobacterium</taxon>
    </lineage>
</organism>
<protein>
    <submittedName>
        <fullName evidence="1">Uncharacterized protein</fullName>
    </submittedName>
</protein>
<gene>
    <name evidence="1" type="ORF">SAMN05421594_4192</name>
</gene>
<evidence type="ECO:0000313" key="1">
    <source>
        <dbReference type="EMBL" id="SFN78337.1"/>
    </source>
</evidence>
<dbReference type="EMBL" id="FOVD01000008">
    <property type="protein sequence ID" value="SFN78337.1"/>
    <property type="molecule type" value="Genomic_DNA"/>
</dbReference>
<dbReference type="RefSeq" id="WP_090026841.1">
    <property type="nucleotide sequence ID" value="NZ_FOVD01000008.1"/>
</dbReference>
<dbReference type="AlphaFoldDB" id="A0A1I5BUH1"/>